<dbReference type="SUPFAM" id="SSF52821">
    <property type="entry name" value="Rhodanese/Cell cycle control phosphatase"/>
    <property type="match status" value="1"/>
</dbReference>
<keyword evidence="4" id="KW-1185">Reference proteome</keyword>
<accession>A0ABT1MMH9</accession>
<geneLocation type="plasmid" evidence="3">
    <name>unnamed1</name>
</geneLocation>
<evidence type="ECO:0000259" key="2">
    <source>
        <dbReference type="PROSITE" id="PS50206"/>
    </source>
</evidence>
<dbReference type="InterPro" id="IPR036873">
    <property type="entry name" value="Rhodanese-like_dom_sf"/>
</dbReference>
<evidence type="ECO:0000256" key="1">
    <source>
        <dbReference type="SAM" id="SignalP"/>
    </source>
</evidence>
<evidence type="ECO:0000313" key="3">
    <source>
        <dbReference type="EMBL" id="MCQ0969309.1"/>
    </source>
</evidence>
<protein>
    <submittedName>
        <fullName evidence="3">PQQ-dependent catabolism-associated CXXCW motif protein</fullName>
    </submittedName>
</protein>
<gene>
    <name evidence="3" type="ORF">MLD63_02505</name>
</gene>
<comment type="caution">
    <text evidence="3">The sequence shown here is derived from an EMBL/GenBank/DDBJ whole genome shotgun (WGS) entry which is preliminary data.</text>
</comment>
<name>A0ABT1MMH9_9RHOB</name>
<dbReference type="NCBIfam" id="TIGR03865">
    <property type="entry name" value="PQQ_CXXCW"/>
    <property type="match status" value="1"/>
</dbReference>
<proteinExistence type="predicted"/>
<organism evidence="3 4">
    <name type="scientific">Paracoccus albicereus</name>
    <dbReference type="NCBI Taxonomy" id="2922394"/>
    <lineage>
        <taxon>Bacteria</taxon>
        <taxon>Pseudomonadati</taxon>
        <taxon>Pseudomonadota</taxon>
        <taxon>Alphaproteobacteria</taxon>
        <taxon>Rhodobacterales</taxon>
        <taxon>Paracoccaceae</taxon>
        <taxon>Paracoccus</taxon>
    </lineage>
</organism>
<feature type="signal peptide" evidence="1">
    <location>
        <begin position="1"/>
        <end position="24"/>
    </location>
</feature>
<dbReference type="CDD" id="cd00158">
    <property type="entry name" value="RHOD"/>
    <property type="match status" value="1"/>
</dbReference>
<dbReference type="Proteomes" id="UP001203945">
    <property type="component" value="Unassembled WGS sequence"/>
</dbReference>
<feature type="chain" id="PRO_5045641800" evidence="1">
    <location>
        <begin position="25"/>
        <end position="186"/>
    </location>
</feature>
<reference evidence="3 4" key="1">
    <citation type="submission" date="2022-03" db="EMBL/GenBank/DDBJ databases">
        <authorList>
            <person name="He Y."/>
        </authorList>
    </citation>
    <scope>NUCLEOTIDE SEQUENCE [LARGE SCALE GENOMIC DNA]</scope>
    <source>
        <strain evidence="3 4">TK19116</strain>
        <plasmid evidence="3">unnamed1</plasmid>
    </source>
</reference>
<dbReference type="InterPro" id="IPR001763">
    <property type="entry name" value="Rhodanese-like_dom"/>
</dbReference>
<dbReference type="Pfam" id="PF00581">
    <property type="entry name" value="Rhodanese"/>
    <property type="match status" value="1"/>
</dbReference>
<dbReference type="PROSITE" id="PS50206">
    <property type="entry name" value="RHODANESE_3"/>
    <property type="match status" value="1"/>
</dbReference>
<dbReference type="Gene3D" id="3.40.250.10">
    <property type="entry name" value="Rhodanese-like domain"/>
    <property type="match status" value="1"/>
</dbReference>
<feature type="domain" description="Rhodanese" evidence="2">
    <location>
        <begin position="96"/>
        <end position="179"/>
    </location>
</feature>
<keyword evidence="1" id="KW-0732">Signal</keyword>
<dbReference type="InterPro" id="IPR022376">
    <property type="entry name" value="PQQ_CXXCW"/>
</dbReference>
<evidence type="ECO:0000313" key="4">
    <source>
        <dbReference type="Proteomes" id="UP001203945"/>
    </source>
</evidence>
<dbReference type="EMBL" id="JAKZEU010000001">
    <property type="protein sequence ID" value="MCQ0969309.1"/>
    <property type="molecule type" value="Genomic_DNA"/>
</dbReference>
<sequence>MKAGAALVLVVALTVLAQPAPASAQSETVLEPDTYRGEPYNAPVPATLAGARVVDADEALTLHAEGVPFIDVHPRTEKPAGLPEGTYWREPPHDTIPGAIWLWNTGYDRLNDAEQARLTDGLTEASGGDMAAPLVIFCRADCWMSWNAARRAVEMGYTGIIWFPGGTDAWTQALGDDLVAAIPVDD</sequence>
<dbReference type="RefSeq" id="WP_255328257.1">
    <property type="nucleotide sequence ID" value="NZ_JAKZEU010000001.1"/>
</dbReference>
<keyword evidence="3" id="KW-0614">Plasmid</keyword>